<dbReference type="OrthoDB" id="10579357at2759"/>
<protein>
    <submittedName>
        <fullName evidence="4">Cilia- and flagella-associated protein 157</fullName>
    </submittedName>
</protein>
<dbReference type="AlphaFoldDB" id="A0A0N4VEM4"/>
<name>A0A0N4VEM4_ENTVE</name>
<reference evidence="4" key="1">
    <citation type="submission" date="2017-02" db="UniProtKB">
        <authorList>
            <consortium name="WormBaseParasite"/>
        </authorList>
    </citation>
    <scope>IDENTIFICATION</scope>
</reference>
<reference evidence="2 3" key="2">
    <citation type="submission" date="2018-10" db="EMBL/GenBank/DDBJ databases">
        <authorList>
            <consortium name="Pathogen Informatics"/>
        </authorList>
    </citation>
    <scope>NUCLEOTIDE SEQUENCE [LARGE SCALE GENOMIC DNA]</scope>
</reference>
<organism evidence="4">
    <name type="scientific">Enterobius vermicularis</name>
    <name type="common">Human pinworm</name>
    <dbReference type="NCBI Taxonomy" id="51028"/>
    <lineage>
        <taxon>Eukaryota</taxon>
        <taxon>Metazoa</taxon>
        <taxon>Ecdysozoa</taxon>
        <taxon>Nematoda</taxon>
        <taxon>Chromadorea</taxon>
        <taxon>Rhabditida</taxon>
        <taxon>Spirurina</taxon>
        <taxon>Oxyuridomorpha</taxon>
        <taxon>Oxyuroidea</taxon>
        <taxon>Oxyuridae</taxon>
        <taxon>Enterobius</taxon>
    </lineage>
</organism>
<accession>A0A0N4VEM4</accession>
<keyword evidence="3" id="KW-1185">Reference proteome</keyword>
<sequence>MRDDSSEDRTGLDLQDFSNERVFHKYGGTARNEVGETESVTARYVDILNGIFAKGRKRTDELNCMVAASGVAARYEITSFSSGRDAEFKQIESLSLDGAKALLRSTMLKLEHSEKVVRTQNEKILSLEQRLAVSETADKHYSNLLDLLEKEIMRLLDEFVSMERKRIERSTYLIEMNEKVERTNELLMTENRNLLTRVDDQLGTMRRLENELHVAEVTCRDSKNEISGLKARLNAKESENQEMSRKVADLEREIHEKREEIRRLTERLREFENNREECEAKCTRLEKAVEQERKRAQENLTEKEIEWRRKLDVEVERKRRETERQWATVINEQKETMDEQRNEIIKVKRERDGLVAKLCDYTKNLENYKKQIYLDAQERLARGCQLAVTGFTENLEPDFEAGSSRQSAMDRVNDLVSSSRQLRRPLAPSVISENIDGNCASQRAKAMKTAGSAKGEEVKGRTRPPGTVSIILLSINFIVFCRFFYMADGSLLYNSNSFATVCTKLMFFTDFIGYGSVSKTRPVVEEQGVGILQFYCSSEGESGYQLAQVFFVIIGRSPVRFLTSGSLGFCVIPVAHRVPVIGAFAGMHPAYWLLVIQACQEL</sequence>
<gene>
    <name evidence="2" type="ORF">EVEC_LOCUS8581</name>
</gene>
<dbReference type="Proteomes" id="UP000274131">
    <property type="component" value="Unassembled WGS sequence"/>
</dbReference>
<evidence type="ECO:0000313" key="2">
    <source>
        <dbReference type="EMBL" id="VDD93830.1"/>
    </source>
</evidence>
<dbReference type="EMBL" id="UXUI01009494">
    <property type="protein sequence ID" value="VDD93830.1"/>
    <property type="molecule type" value="Genomic_DNA"/>
</dbReference>
<proteinExistence type="predicted"/>
<feature type="coiled-coil region" evidence="1">
    <location>
        <begin position="330"/>
        <end position="357"/>
    </location>
</feature>
<evidence type="ECO:0000313" key="4">
    <source>
        <dbReference type="WBParaSite" id="EVEC_0000914001-mRNA-1"/>
    </source>
</evidence>
<dbReference type="WBParaSite" id="EVEC_0000914001-mRNA-1">
    <property type="protein sequence ID" value="EVEC_0000914001-mRNA-1"/>
    <property type="gene ID" value="EVEC_0000914001"/>
</dbReference>
<keyword evidence="1" id="KW-0175">Coiled coil</keyword>
<evidence type="ECO:0000313" key="3">
    <source>
        <dbReference type="Proteomes" id="UP000274131"/>
    </source>
</evidence>
<evidence type="ECO:0000256" key="1">
    <source>
        <dbReference type="SAM" id="Coils"/>
    </source>
</evidence>
<feature type="coiled-coil region" evidence="1">
    <location>
        <begin position="110"/>
        <end position="306"/>
    </location>
</feature>